<dbReference type="GO" id="GO:0006094">
    <property type="term" value="P:gluconeogenesis"/>
    <property type="evidence" value="ECO:0007669"/>
    <property type="project" value="TreeGrafter"/>
</dbReference>
<evidence type="ECO:0000256" key="16">
    <source>
        <dbReference type="RuleBase" id="RU000532"/>
    </source>
</evidence>
<keyword evidence="11 13" id="KW-0067">ATP-binding</keyword>
<comment type="catalytic activity">
    <reaction evidence="1 13 16">
        <text>(2R)-3-phosphoglycerate + ATP = (2R)-3-phospho-glyceroyl phosphate + ADP</text>
        <dbReference type="Rhea" id="RHEA:14801"/>
        <dbReference type="ChEBI" id="CHEBI:30616"/>
        <dbReference type="ChEBI" id="CHEBI:57604"/>
        <dbReference type="ChEBI" id="CHEBI:58272"/>
        <dbReference type="ChEBI" id="CHEBI:456216"/>
        <dbReference type="EC" id="2.7.2.3"/>
    </reaction>
</comment>
<dbReference type="RefSeq" id="WP_106209554.1">
    <property type="nucleotide sequence ID" value="NZ_PVTL01000001.1"/>
</dbReference>
<sequence length="405" mass="41652">MSLRTLDSLGQLSGKTVLVRCDLNVPLKDGEITDDGRIRASVPTLNALLNAGARVVVVSHLGRPKGEPEAKYSLAPVALRLSELLGKAVVFASDTVGPSATAAVADLEQNGIVLLENLRFNAAETSKVDEERAAFAASLAAFADAFVSDGFGVVHRKQASVFELAQALPSAAGLLIEQELSVLERLTTSPEAPYAVVLGGSKVSDKLDVIGALLPKVNTLLVGGGMLFTFLAALGHKVGASLLEADQIDNVKGYLAEAEKLGIEIILPTDIVVASKFGADAEFVTTAADAIEETPFGASGLGLDIGPDSAARFAEVIAGSKTVFWNGPMGVFELAPFAAGTKAVADALTRMDGLGVVGGGDSAAAVRALGFSDDQFGHISTGGGASLEFLEGKRLPGLEVLGWQA</sequence>
<feature type="binding site" evidence="13 14">
    <location>
        <begin position="22"/>
        <end position="24"/>
    </location>
    <ligand>
        <name>substrate</name>
    </ligand>
</feature>
<reference evidence="17 18" key="1">
    <citation type="submission" date="2018-03" db="EMBL/GenBank/DDBJ databases">
        <title>Genomic Encyclopedia of Type Strains, Phase III (KMG-III): the genomes of soil and plant-associated and newly described type strains.</title>
        <authorList>
            <person name="Whitman W."/>
        </authorList>
    </citation>
    <scope>NUCLEOTIDE SEQUENCE [LARGE SCALE GENOMIC DNA]</scope>
    <source>
        <strain evidence="17 18">CGMCC 1.12484</strain>
    </source>
</reference>
<dbReference type="EMBL" id="PVTL01000001">
    <property type="protein sequence ID" value="PRY70430.1"/>
    <property type="molecule type" value="Genomic_DNA"/>
</dbReference>
<dbReference type="GO" id="GO:0005524">
    <property type="term" value="F:ATP binding"/>
    <property type="evidence" value="ECO:0007669"/>
    <property type="project" value="UniProtKB-KW"/>
</dbReference>
<dbReference type="PIRSF" id="PIRSF000724">
    <property type="entry name" value="Pgk"/>
    <property type="match status" value="1"/>
</dbReference>
<comment type="pathway">
    <text evidence="2 13">Carbohydrate degradation; glycolysis; pyruvate from D-glyceraldehyde 3-phosphate: step 2/5.</text>
</comment>
<feature type="binding site" evidence="13">
    <location>
        <position position="37"/>
    </location>
    <ligand>
        <name>substrate</name>
    </ligand>
</feature>
<proteinExistence type="inferred from homology"/>
<feature type="binding site" evidence="13 15">
    <location>
        <begin position="359"/>
        <end position="362"/>
    </location>
    <ligand>
        <name>ATP</name>
        <dbReference type="ChEBI" id="CHEBI:30616"/>
    </ligand>
</feature>
<feature type="binding site" evidence="14">
    <location>
        <position position="37"/>
    </location>
    <ligand>
        <name>(2R)-3-phosphoglycerate</name>
        <dbReference type="ChEBI" id="CHEBI:58272"/>
    </ligand>
</feature>
<comment type="similarity">
    <text evidence="3 13 16">Belongs to the phosphoglycerate kinase family.</text>
</comment>
<dbReference type="FunFam" id="3.40.50.1260:FF:000006">
    <property type="entry name" value="Phosphoglycerate kinase"/>
    <property type="match status" value="1"/>
</dbReference>
<dbReference type="FunFam" id="3.40.50.1260:FF:000031">
    <property type="entry name" value="Phosphoglycerate kinase 1"/>
    <property type="match status" value="1"/>
</dbReference>
<dbReference type="Gene3D" id="3.40.50.1260">
    <property type="entry name" value="Phosphoglycerate kinase, N-terminal domain"/>
    <property type="match status" value="2"/>
</dbReference>
<evidence type="ECO:0000256" key="14">
    <source>
        <dbReference type="PIRSR" id="PIRSR000724-1"/>
    </source>
</evidence>
<evidence type="ECO:0000313" key="18">
    <source>
        <dbReference type="Proteomes" id="UP000237983"/>
    </source>
</evidence>
<dbReference type="GO" id="GO:0043531">
    <property type="term" value="F:ADP binding"/>
    <property type="evidence" value="ECO:0007669"/>
    <property type="project" value="TreeGrafter"/>
</dbReference>
<dbReference type="PRINTS" id="PR00477">
    <property type="entry name" value="PHGLYCKINASE"/>
</dbReference>
<dbReference type="InterPro" id="IPR001576">
    <property type="entry name" value="Phosphoglycerate_kinase"/>
</dbReference>
<evidence type="ECO:0000256" key="12">
    <source>
        <dbReference type="ARBA" id="ARBA00023152"/>
    </source>
</evidence>
<feature type="binding site" evidence="13 14">
    <location>
        <begin position="60"/>
        <end position="63"/>
    </location>
    <ligand>
        <name>substrate</name>
    </ligand>
</feature>
<accession>A0A2T0VJM0</accession>
<protein>
    <recommendedName>
        <fullName evidence="6 13">Phosphoglycerate kinase</fullName>
        <ecNumber evidence="5 13">2.7.2.3</ecNumber>
    </recommendedName>
</protein>
<evidence type="ECO:0000256" key="6">
    <source>
        <dbReference type="ARBA" id="ARBA00016471"/>
    </source>
</evidence>
<evidence type="ECO:0000256" key="1">
    <source>
        <dbReference type="ARBA" id="ARBA00000642"/>
    </source>
</evidence>
<keyword evidence="10 13" id="KW-0418">Kinase</keyword>
<feature type="binding site" evidence="13 15">
    <location>
        <position position="333"/>
    </location>
    <ligand>
        <name>ATP</name>
        <dbReference type="ChEBI" id="CHEBI:30616"/>
    </ligand>
</feature>
<dbReference type="OrthoDB" id="9808460at2"/>
<keyword evidence="18" id="KW-1185">Reference proteome</keyword>
<evidence type="ECO:0000256" key="10">
    <source>
        <dbReference type="ARBA" id="ARBA00022777"/>
    </source>
</evidence>
<evidence type="ECO:0000256" key="8">
    <source>
        <dbReference type="ARBA" id="ARBA00022679"/>
    </source>
</evidence>
<organism evidence="17 18">
    <name type="scientific">Glaciihabitans tibetensis</name>
    <dbReference type="NCBI Taxonomy" id="1266600"/>
    <lineage>
        <taxon>Bacteria</taxon>
        <taxon>Bacillati</taxon>
        <taxon>Actinomycetota</taxon>
        <taxon>Actinomycetes</taxon>
        <taxon>Micrococcales</taxon>
        <taxon>Microbacteriaceae</taxon>
        <taxon>Glaciihabitans</taxon>
    </lineage>
</organism>
<evidence type="ECO:0000313" key="17">
    <source>
        <dbReference type="EMBL" id="PRY70430.1"/>
    </source>
</evidence>
<feature type="binding site" evidence="14">
    <location>
        <position position="156"/>
    </location>
    <ligand>
        <name>(2R)-3-phosphoglycerate</name>
        <dbReference type="ChEBI" id="CHEBI:58272"/>
    </ligand>
</feature>
<dbReference type="EC" id="2.7.2.3" evidence="5 13"/>
<dbReference type="PANTHER" id="PTHR11406:SF23">
    <property type="entry name" value="PHOSPHOGLYCERATE KINASE 1, CHLOROPLASTIC-RELATED"/>
    <property type="match status" value="1"/>
</dbReference>
<feature type="binding site" evidence="13 15">
    <location>
        <position position="206"/>
    </location>
    <ligand>
        <name>ATP</name>
        <dbReference type="ChEBI" id="CHEBI:30616"/>
    </ligand>
</feature>
<dbReference type="Proteomes" id="UP000237983">
    <property type="component" value="Unassembled WGS sequence"/>
</dbReference>
<feature type="binding site" evidence="13">
    <location>
        <position position="302"/>
    </location>
    <ligand>
        <name>ATP</name>
        <dbReference type="ChEBI" id="CHEBI:30616"/>
    </ligand>
</feature>
<evidence type="ECO:0000256" key="15">
    <source>
        <dbReference type="PIRSR" id="PIRSR000724-2"/>
    </source>
</evidence>
<dbReference type="PANTHER" id="PTHR11406">
    <property type="entry name" value="PHOSPHOGLYCERATE KINASE"/>
    <property type="match status" value="1"/>
</dbReference>
<dbReference type="SUPFAM" id="SSF53748">
    <property type="entry name" value="Phosphoglycerate kinase"/>
    <property type="match status" value="1"/>
</dbReference>
<feature type="binding site" evidence="14">
    <location>
        <position position="119"/>
    </location>
    <ligand>
        <name>(2R)-3-phosphoglycerate</name>
        <dbReference type="ChEBI" id="CHEBI:58272"/>
    </ligand>
</feature>
<dbReference type="GO" id="GO:0005829">
    <property type="term" value="C:cytosol"/>
    <property type="evidence" value="ECO:0007669"/>
    <property type="project" value="TreeGrafter"/>
</dbReference>
<evidence type="ECO:0000256" key="3">
    <source>
        <dbReference type="ARBA" id="ARBA00008982"/>
    </source>
</evidence>
<dbReference type="GO" id="GO:0004618">
    <property type="term" value="F:phosphoglycerate kinase activity"/>
    <property type="evidence" value="ECO:0007669"/>
    <property type="project" value="UniProtKB-UniRule"/>
</dbReference>
<evidence type="ECO:0000256" key="4">
    <source>
        <dbReference type="ARBA" id="ARBA00011245"/>
    </source>
</evidence>
<keyword evidence="7 13" id="KW-0963">Cytoplasm</keyword>
<keyword evidence="12 13" id="KW-0324">Glycolysis</keyword>
<dbReference type="PROSITE" id="PS00111">
    <property type="entry name" value="PGLYCERATE_KINASE"/>
    <property type="match status" value="1"/>
</dbReference>
<feature type="binding site" evidence="13">
    <location>
        <position position="119"/>
    </location>
    <ligand>
        <name>substrate</name>
    </ligand>
</feature>
<name>A0A2T0VJM0_9MICO</name>
<comment type="subunit">
    <text evidence="4 13">Monomer.</text>
</comment>
<keyword evidence="9 13" id="KW-0547">Nucleotide-binding</keyword>
<keyword evidence="8 13" id="KW-0808">Transferase</keyword>
<evidence type="ECO:0000256" key="7">
    <source>
        <dbReference type="ARBA" id="ARBA00022490"/>
    </source>
</evidence>
<dbReference type="InterPro" id="IPR015824">
    <property type="entry name" value="Phosphoglycerate_kinase_N"/>
</dbReference>
<dbReference type="InterPro" id="IPR015911">
    <property type="entry name" value="Phosphoglycerate_kinase_CS"/>
</dbReference>
<dbReference type="AlphaFoldDB" id="A0A2T0VJM0"/>
<dbReference type="UniPathway" id="UPA00109">
    <property type="reaction ID" value="UER00185"/>
</dbReference>
<dbReference type="HAMAP" id="MF_00145">
    <property type="entry name" value="Phosphoglyc_kinase"/>
    <property type="match status" value="1"/>
</dbReference>
<comment type="caution">
    <text evidence="17">The sequence shown here is derived from an EMBL/GenBank/DDBJ whole genome shotgun (WGS) entry which is preliminary data.</text>
</comment>
<evidence type="ECO:0000256" key="11">
    <source>
        <dbReference type="ARBA" id="ARBA00022840"/>
    </source>
</evidence>
<dbReference type="InterPro" id="IPR036043">
    <property type="entry name" value="Phosphoglycerate_kinase_sf"/>
</dbReference>
<evidence type="ECO:0000256" key="2">
    <source>
        <dbReference type="ARBA" id="ARBA00004838"/>
    </source>
</evidence>
<dbReference type="GO" id="GO:0006096">
    <property type="term" value="P:glycolytic process"/>
    <property type="evidence" value="ECO:0007669"/>
    <property type="project" value="UniProtKB-UniRule"/>
</dbReference>
<feature type="binding site" evidence="13">
    <location>
        <position position="156"/>
    </location>
    <ligand>
        <name>substrate</name>
    </ligand>
</feature>
<dbReference type="Pfam" id="PF00162">
    <property type="entry name" value="PGK"/>
    <property type="match status" value="1"/>
</dbReference>
<evidence type="ECO:0000256" key="9">
    <source>
        <dbReference type="ARBA" id="ARBA00022741"/>
    </source>
</evidence>
<comment type="subcellular location">
    <subcellularLocation>
        <location evidence="13">Cytoplasm</location>
    </subcellularLocation>
</comment>
<evidence type="ECO:0000256" key="5">
    <source>
        <dbReference type="ARBA" id="ARBA00013061"/>
    </source>
</evidence>
<evidence type="ECO:0000256" key="13">
    <source>
        <dbReference type="HAMAP-Rule" id="MF_00145"/>
    </source>
</evidence>
<gene>
    <name evidence="13" type="primary">pgk</name>
    <name evidence="17" type="ORF">B0I08_101566</name>
</gene>